<gene>
    <name evidence="3" type="ORF">MCOR_23831</name>
</gene>
<protein>
    <submittedName>
        <fullName evidence="3">PAFAH1B2_3</fullName>
        <ecNumber evidence="3">3.1.1.47</ecNumber>
    </submittedName>
</protein>
<reference evidence="3 4" key="1">
    <citation type="submission" date="2020-06" db="EMBL/GenBank/DDBJ databases">
        <authorList>
            <person name="Li R."/>
            <person name="Bekaert M."/>
        </authorList>
    </citation>
    <scope>NUCLEOTIDE SEQUENCE [LARGE SCALE GENOMIC DNA]</scope>
    <source>
        <strain evidence="4">wild</strain>
    </source>
</reference>
<dbReference type="Gene3D" id="3.40.50.1110">
    <property type="entry name" value="SGNH hydrolase"/>
    <property type="match status" value="1"/>
</dbReference>
<dbReference type="AlphaFoldDB" id="A0A6J8BYV4"/>
<organism evidence="3 4">
    <name type="scientific">Mytilus coruscus</name>
    <name type="common">Sea mussel</name>
    <dbReference type="NCBI Taxonomy" id="42192"/>
    <lineage>
        <taxon>Eukaryota</taxon>
        <taxon>Metazoa</taxon>
        <taxon>Spiralia</taxon>
        <taxon>Lophotrochozoa</taxon>
        <taxon>Mollusca</taxon>
        <taxon>Bivalvia</taxon>
        <taxon>Autobranchia</taxon>
        <taxon>Pteriomorphia</taxon>
        <taxon>Mytilida</taxon>
        <taxon>Mytiloidea</taxon>
        <taxon>Mytilidae</taxon>
        <taxon>Mytilinae</taxon>
        <taxon>Mytilus</taxon>
    </lineage>
</organism>
<accession>A0A6J8BYV4</accession>
<evidence type="ECO:0000313" key="4">
    <source>
        <dbReference type="Proteomes" id="UP000507470"/>
    </source>
</evidence>
<dbReference type="EC" id="3.1.1.47" evidence="3"/>
<name>A0A6J8BYV4_MYTCO</name>
<proteinExistence type="inferred from homology"/>
<dbReference type="OrthoDB" id="505607at2759"/>
<evidence type="ECO:0000256" key="1">
    <source>
        <dbReference type="ARBA" id="ARBA00038184"/>
    </source>
</evidence>
<dbReference type="Pfam" id="PF13472">
    <property type="entry name" value="Lipase_GDSL_2"/>
    <property type="match status" value="1"/>
</dbReference>
<dbReference type="EMBL" id="CACVKT020004196">
    <property type="protein sequence ID" value="CAC5388576.1"/>
    <property type="molecule type" value="Genomic_DNA"/>
</dbReference>
<feature type="domain" description="SGNH hydrolase-type esterase" evidence="2">
    <location>
        <begin position="211"/>
        <end position="346"/>
    </location>
</feature>
<dbReference type="Proteomes" id="UP000507470">
    <property type="component" value="Unassembled WGS sequence"/>
</dbReference>
<dbReference type="GO" id="GO:0003847">
    <property type="term" value="F:1-alkyl-2-acetylglycerophosphocholine esterase activity"/>
    <property type="evidence" value="ECO:0007669"/>
    <property type="project" value="UniProtKB-EC"/>
</dbReference>
<dbReference type="SUPFAM" id="SSF52266">
    <property type="entry name" value="SGNH hydrolase"/>
    <property type="match status" value="1"/>
</dbReference>
<keyword evidence="4" id="KW-1185">Reference proteome</keyword>
<evidence type="ECO:0000259" key="2">
    <source>
        <dbReference type="Pfam" id="PF13472"/>
    </source>
</evidence>
<dbReference type="InterPro" id="IPR036514">
    <property type="entry name" value="SGNH_hydro_sf"/>
</dbReference>
<dbReference type="PANTHER" id="PTHR11852:SF0">
    <property type="entry name" value="PLATELET-ACTIVATING FACTOR ACETYLHYDROLASE IB SUBUNIT BETA HOMOLOG"/>
    <property type="match status" value="1"/>
</dbReference>
<evidence type="ECO:0000313" key="3">
    <source>
        <dbReference type="EMBL" id="CAC5388576.1"/>
    </source>
</evidence>
<dbReference type="PANTHER" id="PTHR11852">
    <property type="entry name" value="PLATELET-ACTIVATING FACTOR ACETYLHYDROLASE"/>
    <property type="match status" value="1"/>
</dbReference>
<keyword evidence="3" id="KW-0378">Hydrolase</keyword>
<comment type="similarity">
    <text evidence="1">Belongs to the 'GDSL' lipolytic enzyme family. Platelet-activating factor acetylhydrolase IB beta/gamma subunits subfamily.</text>
</comment>
<sequence>MYKTQGKVFFHEGSTPDWRCEDFLIGDAVEEEHHQRFLYEAKEREPEVVFIGDSLIENMQFSEVCLSLIQLMQFSEVGDSLIQHMQLSEFSEVADSLIQHIKFSDICDPLVQRMQFSEVADSSIQLVQFSEVAGLLLQHMQFSEFSEVADSLIQHIKFSDICDPLVQRMQFSEIADFRIQLVQFSEVAGLLLQHMQYCKIWVKMFQPLHSLNFGIGGDMTQHVLWRVENGELDDVQPKVVVLLVGTNNYYHTAKEVTEGILAIVKAIQERQSQAQIIVMGIPPKGEKPNPHREKISKINEGLCSKLSSTPNITFLNAEFSTFINSEGLIDSKDMYDYLHFTNEGYRKFCKPLVEKVENLIQTFLKVENTSMHSSCTADLLCNNTT</sequence>
<dbReference type="InterPro" id="IPR013830">
    <property type="entry name" value="SGNH_hydro"/>
</dbReference>